<sequence length="424" mass="47859">MRDFSHPVILMFIVLNALMLGLSSCRDAQNSQSAIQASPAPSVTPTDGVSPVAAVAAPAALNELLQQSWDAYRRQFIQSDGRVIDLEQTADNRTVSEGQAYAMLRAVMIGDRATFDLTLNWAENNLQRKDVNGKQIDNLWSWKWGRTPQGQWGIIDANFASDADVDAVTALIFAYRRWQDPAYLALARTKLKDLWNYSTLVGKNAAGKQVRHFLPGPAIAFQEGNLVTLNPSYLAPYAFRLFAQIDSEHDWLSLVDSSYEFLDAATEISNVRLPGDWVAIDRETGILTPLLSPPPGTSEYGFDAYRVWWRVGLDWSWFKEPRAKKFLEQRMTHLKQVWKAQKKLPARIDLQGNPIVEFESTAQYGMVYFAMQIIDPAIAREIEQKKIAPTYRNGYWDSDSAYYTHNLIWLGLVPPANLAALIRP</sequence>
<dbReference type="InterPro" id="IPR008928">
    <property type="entry name" value="6-hairpin_glycosidase_sf"/>
</dbReference>
<dbReference type="GO" id="GO:0004553">
    <property type="term" value="F:hydrolase activity, hydrolyzing O-glycosyl compounds"/>
    <property type="evidence" value="ECO:0007669"/>
    <property type="project" value="InterPro"/>
</dbReference>
<comment type="caution">
    <text evidence="4">The sequence shown here is derived from an EMBL/GenBank/DDBJ whole genome shotgun (WGS) entry which is preliminary data.</text>
</comment>
<gene>
    <name evidence="4" type="ORF">ENR64_18140</name>
</gene>
<dbReference type="GO" id="GO:0005975">
    <property type="term" value="P:carbohydrate metabolic process"/>
    <property type="evidence" value="ECO:0007669"/>
    <property type="project" value="InterPro"/>
</dbReference>
<dbReference type="PROSITE" id="PS51257">
    <property type="entry name" value="PROKAR_LIPOPROTEIN"/>
    <property type="match status" value="1"/>
</dbReference>
<reference evidence="4" key="1">
    <citation type="journal article" date="2020" name="mSystems">
        <title>Genome- and Community-Level Interaction Insights into Carbon Utilization and Element Cycling Functions of Hydrothermarchaeota in Hydrothermal Sediment.</title>
        <authorList>
            <person name="Zhou Z."/>
            <person name="Liu Y."/>
            <person name="Xu W."/>
            <person name="Pan J."/>
            <person name="Luo Z.H."/>
            <person name="Li M."/>
        </authorList>
    </citation>
    <scope>NUCLEOTIDE SEQUENCE [LARGE SCALE GENOMIC DNA]</scope>
    <source>
        <strain evidence="4">SpSt-418</strain>
    </source>
</reference>
<evidence type="ECO:0000256" key="3">
    <source>
        <dbReference type="ARBA" id="ARBA00023295"/>
    </source>
</evidence>
<protein>
    <submittedName>
        <fullName evidence="4">Glycosyl hydrolase</fullName>
    </submittedName>
</protein>
<organism evidence="4">
    <name type="scientific">Oscillatoriales cyanobacterium SpSt-418</name>
    <dbReference type="NCBI Taxonomy" id="2282169"/>
    <lineage>
        <taxon>Bacteria</taxon>
        <taxon>Bacillati</taxon>
        <taxon>Cyanobacteriota</taxon>
        <taxon>Cyanophyceae</taxon>
        <taxon>Oscillatoriophycideae</taxon>
        <taxon>Oscillatoriales</taxon>
    </lineage>
</organism>
<proteinExistence type="inferred from homology"/>
<dbReference type="PRINTS" id="PR00735">
    <property type="entry name" value="GLHYDRLASE8"/>
</dbReference>
<dbReference type="Pfam" id="PF01270">
    <property type="entry name" value="Glyco_hydro_8"/>
    <property type="match status" value="1"/>
</dbReference>
<dbReference type="Gene3D" id="1.50.10.10">
    <property type="match status" value="1"/>
</dbReference>
<dbReference type="InterPro" id="IPR012341">
    <property type="entry name" value="6hp_glycosidase-like_sf"/>
</dbReference>
<accession>A0A7C3PHJ4</accession>
<evidence type="ECO:0000256" key="1">
    <source>
        <dbReference type="ARBA" id="ARBA00009209"/>
    </source>
</evidence>
<keyword evidence="3" id="KW-0326">Glycosidase</keyword>
<dbReference type="InterPro" id="IPR002037">
    <property type="entry name" value="Glyco_hydro_8"/>
</dbReference>
<keyword evidence="2 4" id="KW-0378">Hydrolase</keyword>
<comment type="similarity">
    <text evidence="1">Belongs to the glycosyl hydrolase 8 (cellulase D) family.</text>
</comment>
<name>A0A7C3PHJ4_9CYAN</name>
<dbReference type="EMBL" id="DSRU01000260">
    <property type="protein sequence ID" value="HFM99639.1"/>
    <property type="molecule type" value="Genomic_DNA"/>
</dbReference>
<evidence type="ECO:0000256" key="2">
    <source>
        <dbReference type="ARBA" id="ARBA00022801"/>
    </source>
</evidence>
<dbReference type="AlphaFoldDB" id="A0A7C3PHJ4"/>
<dbReference type="SUPFAM" id="SSF48208">
    <property type="entry name" value="Six-hairpin glycosidases"/>
    <property type="match status" value="1"/>
</dbReference>
<evidence type="ECO:0000313" key="4">
    <source>
        <dbReference type="EMBL" id="HFM99639.1"/>
    </source>
</evidence>